<feature type="transmembrane region" description="Helical" evidence="1">
    <location>
        <begin position="67"/>
        <end position="87"/>
    </location>
</feature>
<organism evidence="3">
    <name type="scientific">Anopheles coluzzii</name>
    <name type="common">African malaria mosquito</name>
    <dbReference type="NCBI Taxonomy" id="1518534"/>
    <lineage>
        <taxon>Eukaryota</taxon>
        <taxon>Metazoa</taxon>
        <taxon>Ecdysozoa</taxon>
        <taxon>Arthropoda</taxon>
        <taxon>Hexapoda</taxon>
        <taxon>Insecta</taxon>
        <taxon>Pterygota</taxon>
        <taxon>Neoptera</taxon>
        <taxon>Endopterygota</taxon>
        <taxon>Diptera</taxon>
        <taxon>Nematocera</taxon>
        <taxon>Culicoidea</taxon>
        <taxon>Culicidae</taxon>
        <taxon>Anophelinae</taxon>
        <taxon>Anopheles</taxon>
    </lineage>
</organism>
<accession>A0A8W7PN66</accession>
<evidence type="ECO:0000256" key="1">
    <source>
        <dbReference type="SAM" id="Phobius"/>
    </source>
</evidence>
<reference evidence="3" key="1">
    <citation type="submission" date="2022-08" db="UniProtKB">
        <authorList>
            <consortium name="EnsemblMetazoa"/>
        </authorList>
    </citation>
    <scope>IDENTIFICATION</scope>
</reference>
<keyword evidence="1" id="KW-0812">Transmembrane</keyword>
<protein>
    <submittedName>
        <fullName evidence="3">Uncharacterized protein</fullName>
    </submittedName>
</protein>
<dbReference type="AlphaFoldDB" id="A0A8W7PN66"/>
<feature type="chain" id="PRO_5036465209" evidence="2">
    <location>
        <begin position="21"/>
        <end position="244"/>
    </location>
</feature>
<sequence>MIRSEVLLAVVALLLPLLLAIIAGDCCSDLPFVPLGHLDALPFGFLARLTLGLLALRLLPSFLFAPLALLLIPSACLLDGLLKPLLLHAPLLLGQPDRFLFQLAQALFFLQDALPLGLLLGLDTLALQFRQAFGFLARQTTTLGQLRDAFSGPGDCSGVEDAFGVAPLAPAERFSAECSVNGFFVGVSVPDADFAGVVVMLPEPALDSRCLLVALDTPLPVDAPDPVFGSGGLSAKGFEPEHIE</sequence>
<keyword evidence="1" id="KW-0472">Membrane</keyword>
<proteinExistence type="predicted"/>
<name>A0A8W7PN66_ANOCL</name>
<evidence type="ECO:0000313" key="3">
    <source>
        <dbReference type="EnsemblMetazoa" id="ACOM033942-PA.1"/>
    </source>
</evidence>
<keyword evidence="1" id="KW-1133">Transmembrane helix</keyword>
<evidence type="ECO:0000256" key="2">
    <source>
        <dbReference type="SAM" id="SignalP"/>
    </source>
</evidence>
<feature type="transmembrane region" description="Helical" evidence="1">
    <location>
        <begin position="40"/>
        <end position="60"/>
    </location>
</feature>
<dbReference type="Proteomes" id="UP000075882">
    <property type="component" value="Unassembled WGS sequence"/>
</dbReference>
<feature type="signal peptide" evidence="2">
    <location>
        <begin position="1"/>
        <end position="20"/>
    </location>
</feature>
<keyword evidence="2" id="KW-0732">Signal</keyword>
<dbReference type="EnsemblMetazoa" id="ACOM033942-RA">
    <property type="protein sequence ID" value="ACOM033942-PA.1"/>
    <property type="gene ID" value="ACOM033942"/>
</dbReference>